<evidence type="ECO:0000256" key="2">
    <source>
        <dbReference type="SAM" id="SignalP"/>
    </source>
</evidence>
<organism evidence="3 4">
    <name type="scientific">Caenorhabditis angaria</name>
    <dbReference type="NCBI Taxonomy" id="860376"/>
    <lineage>
        <taxon>Eukaryota</taxon>
        <taxon>Metazoa</taxon>
        <taxon>Ecdysozoa</taxon>
        <taxon>Nematoda</taxon>
        <taxon>Chromadorea</taxon>
        <taxon>Rhabditida</taxon>
        <taxon>Rhabditina</taxon>
        <taxon>Rhabditomorpha</taxon>
        <taxon>Rhabditoidea</taxon>
        <taxon>Rhabditidae</taxon>
        <taxon>Peloderinae</taxon>
        <taxon>Caenorhabditis</taxon>
    </lineage>
</organism>
<keyword evidence="2" id="KW-0732">Signal</keyword>
<evidence type="ECO:0000256" key="1">
    <source>
        <dbReference type="SAM" id="Phobius"/>
    </source>
</evidence>
<dbReference type="EMBL" id="CANHGI010000006">
    <property type="protein sequence ID" value="CAI5454489.1"/>
    <property type="molecule type" value="Genomic_DNA"/>
</dbReference>
<accession>A0A9P1IY65</accession>
<evidence type="ECO:0008006" key="5">
    <source>
        <dbReference type="Google" id="ProtNLM"/>
    </source>
</evidence>
<keyword evidence="4" id="KW-1185">Reference proteome</keyword>
<evidence type="ECO:0000313" key="3">
    <source>
        <dbReference type="EMBL" id="CAI5454489.1"/>
    </source>
</evidence>
<keyword evidence="1" id="KW-0812">Transmembrane</keyword>
<sequence>MRIFAIFWFFIIFLCIRNANCETDTGVMADTEAVEEGKMCPRCMDFKYKQFGFYNPQFVNGQHRQYLIHPVAAEYPCWQFNHTMVKCEHACLRMRLESRENGVYEDIGFAYDCSTDVIHKTPTYPWDITKLDDDLRLIDILNYSGDIRVLFEITFYKYASQVETFKMYTERVYQENKLRLDREYCREHPTKCEIKKLLAHPVAMFFLIFTFTLLFTVGVTHCCCVPKTVEGARFSFARYGGRGQFHTSSTQTEETIPTLSNHLVTV</sequence>
<comment type="caution">
    <text evidence="3">The sequence shown here is derived from an EMBL/GenBank/DDBJ whole genome shotgun (WGS) entry which is preliminary data.</text>
</comment>
<name>A0A9P1IY65_9PELO</name>
<feature type="signal peptide" evidence="2">
    <location>
        <begin position="1"/>
        <end position="21"/>
    </location>
</feature>
<keyword evidence="1" id="KW-1133">Transmembrane helix</keyword>
<keyword evidence="1" id="KW-0472">Membrane</keyword>
<dbReference type="Proteomes" id="UP001152747">
    <property type="component" value="Unassembled WGS sequence"/>
</dbReference>
<dbReference type="AlphaFoldDB" id="A0A9P1IY65"/>
<gene>
    <name evidence="3" type="ORF">CAMP_LOCUS17126</name>
</gene>
<feature type="chain" id="PRO_5040320521" description="SUN domain-containing protein" evidence="2">
    <location>
        <begin position="22"/>
        <end position="266"/>
    </location>
</feature>
<protein>
    <recommendedName>
        <fullName evidence="5">SUN domain-containing protein</fullName>
    </recommendedName>
</protein>
<proteinExistence type="predicted"/>
<reference evidence="3" key="1">
    <citation type="submission" date="2022-11" db="EMBL/GenBank/DDBJ databases">
        <authorList>
            <person name="Kikuchi T."/>
        </authorList>
    </citation>
    <scope>NUCLEOTIDE SEQUENCE</scope>
    <source>
        <strain evidence="3">PS1010</strain>
    </source>
</reference>
<feature type="transmembrane region" description="Helical" evidence="1">
    <location>
        <begin position="202"/>
        <end position="225"/>
    </location>
</feature>
<evidence type="ECO:0000313" key="4">
    <source>
        <dbReference type="Proteomes" id="UP001152747"/>
    </source>
</evidence>